<dbReference type="GO" id="GO:0006508">
    <property type="term" value="P:proteolysis"/>
    <property type="evidence" value="ECO:0007669"/>
    <property type="project" value="InterPro"/>
</dbReference>
<protein>
    <submittedName>
        <fullName evidence="2">Hemolymph proteinase 18</fullName>
    </submittedName>
</protein>
<evidence type="ECO:0000259" key="1">
    <source>
        <dbReference type="PROSITE" id="PS50240"/>
    </source>
</evidence>
<dbReference type="SUPFAM" id="SSF50494">
    <property type="entry name" value="Trypsin-like serine proteases"/>
    <property type="match status" value="1"/>
</dbReference>
<dbReference type="PROSITE" id="PS50240">
    <property type="entry name" value="TRYPSIN_DOM"/>
    <property type="match status" value="1"/>
</dbReference>
<keyword evidence="3" id="KW-1185">Reference proteome</keyword>
<dbReference type="CDD" id="cd00190">
    <property type="entry name" value="Tryp_SPc"/>
    <property type="match status" value="1"/>
</dbReference>
<dbReference type="Gene3D" id="2.40.10.10">
    <property type="entry name" value="Trypsin-like serine proteases"/>
    <property type="match status" value="2"/>
</dbReference>
<proteinExistence type="predicted"/>
<organism evidence="2 3">
    <name type="scientific">Operophtera brumata</name>
    <name type="common">Winter moth</name>
    <name type="synonym">Phalaena brumata</name>
    <dbReference type="NCBI Taxonomy" id="104452"/>
    <lineage>
        <taxon>Eukaryota</taxon>
        <taxon>Metazoa</taxon>
        <taxon>Ecdysozoa</taxon>
        <taxon>Arthropoda</taxon>
        <taxon>Hexapoda</taxon>
        <taxon>Insecta</taxon>
        <taxon>Pterygota</taxon>
        <taxon>Neoptera</taxon>
        <taxon>Endopterygota</taxon>
        <taxon>Lepidoptera</taxon>
        <taxon>Glossata</taxon>
        <taxon>Ditrysia</taxon>
        <taxon>Geometroidea</taxon>
        <taxon>Geometridae</taxon>
        <taxon>Larentiinae</taxon>
        <taxon>Operophtera</taxon>
    </lineage>
</organism>
<dbReference type="PROSITE" id="PS00135">
    <property type="entry name" value="TRYPSIN_SER"/>
    <property type="match status" value="1"/>
</dbReference>
<dbReference type="STRING" id="104452.A0A0L7L3B8"/>
<dbReference type="EMBL" id="JTDY01003277">
    <property type="protein sequence ID" value="KOB69816.1"/>
    <property type="molecule type" value="Genomic_DNA"/>
</dbReference>
<dbReference type="GO" id="GO:0004252">
    <property type="term" value="F:serine-type endopeptidase activity"/>
    <property type="evidence" value="ECO:0007669"/>
    <property type="project" value="InterPro"/>
</dbReference>
<accession>A0A0L7L3B8</accession>
<reference evidence="2 3" key="1">
    <citation type="journal article" date="2015" name="Genome Biol. Evol.">
        <title>The genome of winter moth (Operophtera brumata) provides a genomic perspective on sexual dimorphism and phenology.</title>
        <authorList>
            <person name="Derks M.F."/>
            <person name="Smit S."/>
            <person name="Salis L."/>
            <person name="Schijlen E."/>
            <person name="Bossers A."/>
            <person name="Mateman C."/>
            <person name="Pijl A.S."/>
            <person name="de Ridder D."/>
            <person name="Groenen M.A."/>
            <person name="Visser M.E."/>
            <person name="Megens H.J."/>
        </authorList>
    </citation>
    <scope>NUCLEOTIDE SEQUENCE [LARGE SCALE GENOMIC DNA]</scope>
    <source>
        <strain evidence="2">WM2013NL</strain>
        <tissue evidence="2">Head and thorax</tissue>
    </source>
</reference>
<comment type="caution">
    <text evidence="2">The sequence shown here is derived from an EMBL/GenBank/DDBJ whole genome shotgun (WGS) entry which is preliminary data.</text>
</comment>
<evidence type="ECO:0000313" key="3">
    <source>
        <dbReference type="Proteomes" id="UP000037510"/>
    </source>
</evidence>
<dbReference type="Proteomes" id="UP000037510">
    <property type="component" value="Unassembled WGS sequence"/>
</dbReference>
<dbReference type="PANTHER" id="PTHR24260:SF147">
    <property type="entry name" value="EG:BACR7A4.3 PROTEIN-RELATED"/>
    <property type="match status" value="1"/>
</dbReference>
<evidence type="ECO:0000313" key="2">
    <source>
        <dbReference type="EMBL" id="KOB69816.1"/>
    </source>
</evidence>
<dbReference type="AlphaFoldDB" id="A0A0L7L3B8"/>
<dbReference type="InterPro" id="IPR033116">
    <property type="entry name" value="TRYPSIN_SER"/>
</dbReference>
<dbReference type="InterPro" id="IPR051333">
    <property type="entry name" value="CLIP_Serine_Protease"/>
</dbReference>
<sequence>MSLQALLGYRGTAGLCSGSLVSERYLYHALYVPAGSAGLPRHRGAVQQLSRQRALSISCAVCPCRLCWATEAPRGCAAALSSASAIYIMRCMSLQALLGYRGTTGPSTGPVTEAALGLLRRSDPAETWHKYKIKRVIPHPEYRPPSKYHDIALLETEIPLYNEITATGWGALGYMKEAADTMQKVSLVKFSLEECSELYPERRLQKNGINSTTQMCYGHKTIIRDTCKGDSGGPLQLDTHHPTCMHTLIGVTSYGQECGFQGGAGVYTKVAAYLSWIESVVWP</sequence>
<dbReference type="InterPro" id="IPR009003">
    <property type="entry name" value="Peptidase_S1_PA"/>
</dbReference>
<dbReference type="PANTHER" id="PTHR24260">
    <property type="match status" value="1"/>
</dbReference>
<feature type="non-terminal residue" evidence="2">
    <location>
        <position position="283"/>
    </location>
</feature>
<feature type="domain" description="Peptidase S1" evidence="1">
    <location>
        <begin position="1"/>
        <end position="282"/>
    </location>
</feature>
<feature type="non-terminal residue" evidence="2">
    <location>
        <position position="1"/>
    </location>
</feature>
<dbReference type="SMART" id="SM00020">
    <property type="entry name" value="Tryp_SPc"/>
    <property type="match status" value="1"/>
</dbReference>
<gene>
    <name evidence="2" type="ORF">OBRU01_08183</name>
</gene>
<dbReference type="InterPro" id="IPR043504">
    <property type="entry name" value="Peptidase_S1_PA_chymotrypsin"/>
</dbReference>
<dbReference type="InterPro" id="IPR001254">
    <property type="entry name" value="Trypsin_dom"/>
</dbReference>
<name>A0A0L7L3B8_OPEBR</name>
<dbReference type="Pfam" id="PF00089">
    <property type="entry name" value="Trypsin"/>
    <property type="match status" value="1"/>
</dbReference>